<organism evidence="2 3">
    <name type="scientific">Ambrosiozyma monospora</name>
    <name type="common">Yeast</name>
    <name type="synonym">Endomycopsis monosporus</name>
    <dbReference type="NCBI Taxonomy" id="43982"/>
    <lineage>
        <taxon>Eukaryota</taxon>
        <taxon>Fungi</taxon>
        <taxon>Dikarya</taxon>
        <taxon>Ascomycota</taxon>
        <taxon>Saccharomycotina</taxon>
        <taxon>Pichiomycetes</taxon>
        <taxon>Pichiales</taxon>
        <taxon>Pichiaceae</taxon>
        <taxon>Ambrosiozyma</taxon>
    </lineage>
</organism>
<evidence type="ECO:0000256" key="1">
    <source>
        <dbReference type="SAM" id="MobiDB-lite"/>
    </source>
</evidence>
<sequence>MSETDSSIKFNNLLNNQSTEVSQRSEIERVLNVWVHGDDDESTTNLHQGSLNWRNNDTNDTNDNDNNDNNLTEIQYIREAHDLSNDDVLNSVVRMEDVESYEDMLDSLNEIEIQVPKNLQTSFTDSRTTLKIPASKYNLREKSKYRFVSVKDIKNRKISNYEKSPTFNQFLNGKIREKW</sequence>
<proteinExistence type="predicted"/>
<evidence type="ECO:0000313" key="3">
    <source>
        <dbReference type="Proteomes" id="UP001165063"/>
    </source>
</evidence>
<comment type="caution">
    <text evidence="2">The sequence shown here is derived from an EMBL/GenBank/DDBJ whole genome shotgun (WGS) entry which is preliminary data.</text>
</comment>
<dbReference type="Proteomes" id="UP001165063">
    <property type="component" value="Unassembled WGS sequence"/>
</dbReference>
<protein>
    <submittedName>
        <fullName evidence="2">Unnamed protein product</fullName>
    </submittedName>
</protein>
<keyword evidence="3" id="KW-1185">Reference proteome</keyword>
<name>A0A9W6YYT6_AMBMO</name>
<feature type="compositionally biased region" description="Polar residues" evidence="1">
    <location>
        <begin position="43"/>
        <end position="54"/>
    </location>
</feature>
<evidence type="ECO:0000313" key="2">
    <source>
        <dbReference type="EMBL" id="GMG45393.1"/>
    </source>
</evidence>
<feature type="region of interest" description="Disordered" evidence="1">
    <location>
        <begin position="39"/>
        <end position="69"/>
    </location>
</feature>
<reference evidence="2" key="1">
    <citation type="submission" date="2023-04" db="EMBL/GenBank/DDBJ databases">
        <title>Ambrosiozyma monospora NBRC 1965.</title>
        <authorList>
            <person name="Ichikawa N."/>
            <person name="Sato H."/>
            <person name="Tonouchi N."/>
        </authorList>
    </citation>
    <scope>NUCLEOTIDE SEQUENCE</scope>
    <source>
        <strain evidence="2">NBRC 1965</strain>
    </source>
</reference>
<dbReference type="EMBL" id="BSXU01004564">
    <property type="protein sequence ID" value="GMG45393.1"/>
    <property type="molecule type" value="Genomic_DNA"/>
</dbReference>
<gene>
    <name evidence="2" type="ORF">Amon01_000681500</name>
</gene>
<dbReference type="AlphaFoldDB" id="A0A9W6YYT6"/>
<accession>A0A9W6YYT6</accession>